<reference evidence="1" key="2">
    <citation type="submission" date="2020-06" db="EMBL/GenBank/DDBJ databases">
        <authorList>
            <person name="Ji K."/>
            <person name="Li J."/>
        </authorList>
    </citation>
    <scope>NUCLEOTIDE SEQUENCE</scope>
    <source>
        <strain evidence="1">JKM2019</strain>
        <tissue evidence="1">Whole body</tissue>
    </source>
</reference>
<dbReference type="EMBL" id="SDOV01000001">
    <property type="protein sequence ID" value="KAH7646041.1"/>
    <property type="molecule type" value="Genomic_DNA"/>
</dbReference>
<comment type="caution">
    <text evidence="2">The sequence shown here is derived from an EMBL/GenBank/DDBJ whole genome shotgun (WGS) entry which is preliminary data.</text>
</comment>
<proteinExistence type="predicted"/>
<reference evidence="2" key="4">
    <citation type="journal article" date="2022" name="Res Sq">
        <title>Comparative Genomics Reveals Insights into the Divergent Evolution of Astigmatic Mites and Household Pest Adaptations.</title>
        <authorList>
            <person name="Xiong Q."/>
            <person name="Wan A.T.-Y."/>
            <person name="Liu X.-Y."/>
            <person name="Fung C.S.-H."/>
            <person name="Xiao X."/>
            <person name="Malainual N."/>
            <person name="Hou J."/>
            <person name="Wang L."/>
            <person name="Wang M."/>
            <person name="Yang K."/>
            <person name="Cui Y."/>
            <person name="Leung E."/>
            <person name="Nong W."/>
            <person name="Shin S.-K."/>
            <person name="Au S."/>
            <person name="Jeong K.Y."/>
            <person name="Chew F.T."/>
            <person name="Hui J."/>
            <person name="Leung T.F."/>
            <person name="Tungtrongchitr A."/>
            <person name="Zhong N."/>
            <person name="Liu Z."/>
            <person name="Tsui S."/>
        </authorList>
    </citation>
    <scope>NUCLEOTIDE SEQUENCE</scope>
    <source>
        <strain evidence="2">Derf</strain>
        <tissue evidence="2">Whole organism</tissue>
    </source>
</reference>
<name>A0A922HX97_DERFA</name>
<dbReference type="Proteomes" id="UP000790347">
    <property type="component" value="Unassembled WGS sequence"/>
</dbReference>
<evidence type="ECO:0000313" key="3">
    <source>
        <dbReference type="Proteomes" id="UP000790347"/>
    </source>
</evidence>
<reference evidence="2" key="1">
    <citation type="submission" date="2013-05" db="EMBL/GenBank/DDBJ databases">
        <authorList>
            <person name="Yim A.K.Y."/>
            <person name="Chan T.F."/>
            <person name="Ji K.M."/>
            <person name="Liu X.Y."/>
            <person name="Zhou J.W."/>
            <person name="Li R.Q."/>
            <person name="Yang K.Y."/>
            <person name="Li J."/>
            <person name="Li M."/>
            <person name="Law P.T.W."/>
            <person name="Wu Y.L."/>
            <person name="Cai Z.L."/>
            <person name="Qin H."/>
            <person name="Bao Y."/>
            <person name="Leung R.K.K."/>
            <person name="Ng P.K.S."/>
            <person name="Zou J."/>
            <person name="Zhong X.J."/>
            <person name="Ran P.X."/>
            <person name="Zhong N.S."/>
            <person name="Liu Z.G."/>
            <person name="Tsui S.K.W."/>
        </authorList>
    </citation>
    <scope>NUCLEOTIDE SEQUENCE</scope>
    <source>
        <strain evidence="2">Derf</strain>
        <tissue evidence="2">Whole organism</tissue>
    </source>
</reference>
<dbReference type="AlphaFoldDB" id="A0A922HX97"/>
<dbReference type="EMBL" id="ASGP02000003">
    <property type="protein sequence ID" value="KAH9516369.1"/>
    <property type="molecule type" value="Genomic_DNA"/>
</dbReference>
<gene>
    <name evidence="2" type="ORF">DERF_007111</name>
    <name evidence="1" type="ORF">HUG17_1579</name>
</gene>
<evidence type="ECO:0000313" key="1">
    <source>
        <dbReference type="EMBL" id="KAH7646041.1"/>
    </source>
</evidence>
<protein>
    <submittedName>
        <fullName evidence="2">Uncharacterized protein</fullName>
    </submittedName>
</protein>
<reference evidence="1" key="3">
    <citation type="journal article" date="2021" name="World Allergy Organ. J.">
        <title>Chromosome-level assembly of Dermatophagoides farinae genome and transcriptome reveals two novel allergens Der f 37 and Der f 39.</title>
        <authorList>
            <person name="Chen J."/>
            <person name="Cai Z."/>
            <person name="Fan D."/>
            <person name="Hu J."/>
            <person name="Hou Y."/>
            <person name="He Y."/>
            <person name="Zhang Z."/>
            <person name="Zhao Z."/>
            <person name="Gao P."/>
            <person name="Hu W."/>
            <person name="Sun J."/>
            <person name="Li J."/>
            <person name="Ji K."/>
        </authorList>
    </citation>
    <scope>NUCLEOTIDE SEQUENCE</scope>
    <source>
        <strain evidence="1">JKM2019</strain>
    </source>
</reference>
<dbReference type="Proteomes" id="UP000828236">
    <property type="component" value="Unassembled WGS sequence"/>
</dbReference>
<sequence length="108" mass="12801">MHSIELKELKPLRQNDIIDTKIDPDFTMEFPELELLKLSNRTNIDFKSLMLIDENIIKDYQIIDNEIINIDQSTWNFDKEIEIIFNSSTIFNQQLLPIYVSSVLFHVV</sequence>
<accession>A0A922HX97</accession>
<organism evidence="2 3">
    <name type="scientific">Dermatophagoides farinae</name>
    <name type="common">American house dust mite</name>
    <dbReference type="NCBI Taxonomy" id="6954"/>
    <lineage>
        <taxon>Eukaryota</taxon>
        <taxon>Metazoa</taxon>
        <taxon>Ecdysozoa</taxon>
        <taxon>Arthropoda</taxon>
        <taxon>Chelicerata</taxon>
        <taxon>Arachnida</taxon>
        <taxon>Acari</taxon>
        <taxon>Acariformes</taxon>
        <taxon>Sarcoptiformes</taxon>
        <taxon>Astigmata</taxon>
        <taxon>Psoroptidia</taxon>
        <taxon>Analgoidea</taxon>
        <taxon>Pyroglyphidae</taxon>
        <taxon>Dermatophagoidinae</taxon>
        <taxon>Dermatophagoides</taxon>
    </lineage>
</organism>
<keyword evidence="3" id="KW-1185">Reference proteome</keyword>
<evidence type="ECO:0000313" key="2">
    <source>
        <dbReference type="EMBL" id="KAH9516369.1"/>
    </source>
</evidence>